<keyword evidence="3" id="KW-1185">Reference proteome</keyword>
<organism evidence="2 3">
    <name type="scientific">Vibrio aquimaris</name>
    <dbReference type="NCBI Taxonomy" id="2587862"/>
    <lineage>
        <taxon>Bacteria</taxon>
        <taxon>Pseudomonadati</taxon>
        <taxon>Pseudomonadota</taxon>
        <taxon>Gammaproteobacteria</taxon>
        <taxon>Vibrionales</taxon>
        <taxon>Vibrionaceae</taxon>
        <taxon>Vibrio</taxon>
    </lineage>
</organism>
<dbReference type="AlphaFoldDB" id="A0A5P9CIF6"/>
<feature type="compositionally biased region" description="Basic and acidic residues" evidence="1">
    <location>
        <begin position="11"/>
        <end position="75"/>
    </location>
</feature>
<accession>A0A5P9CIF6</accession>
<protein>
    <recommendedName>
        <fullName evidence="4">PARP catalytic domain-containing protein</fullName>
    </recommendedName>
</protein>
<feature type="compositionally biased region" description="Polar residues" evidence="1">
    <location>
        <begin position="1"/>
        <end position="10"/>
    </location>
</feature>
<evidence type="ECO:0008006" key="4">
    <source>
        <dbReference type="Google" id="ProtNLM"/>
    </source>
</evidence>
<dbReference type="KEGG" id="vaq:FIV01_05220"/>
<evidence type="ECO:0000313" key="3">
    <source>
        <dbReference type="Proteomes" id="UP000326936"/>
    </source>
</evidence>
<dbReference type="RefSeq" id="WP_246210427.1">
    <property type="nucleotide sequence ID" value="NZ_CBCSDK010000002.1"/>
</dbReference>
<sequence>MRYQSSPGDSSEQRQETTRERAERQRLERRAELTYTASDEKRWAENRERVLRERRASEPQKPPEKKSRPEDDAKKDLYFIGYHGTSEKSAVNIINTGVRRECLPPTGQIGPGFYVAKVKGKLPDWGASLATEPERSQEIKKAKQEMTTWQRMLSYVSGNYQEPDFSDKAKKTILKIYSTQPLKQCKWSIMNPPDLSVWQAILDDAPSSRSEALDDLIKERSVWLQMVVAPDELPFLVAFRDDGKAEQPTHWKANEAP</sequence>
<dbReference type="EMBL" id="CP045350">
    <property type="protein sequence ID" value="QFT25821.1"/>
    <property type="molecule type" value="Genomic_DNA"/>
</dbReference>
<feature type="region of interest" description="Disordered" evidence="1">
    <location>
        <begin position="1"/>
        <end position="75"/>
    </location>
</feature>
<dbReference type="Proteomes" id="UP000326936">
    <property type="component" value="Chromosome"/>
</dbReference>
<gene>
    <name evidence="2" type="ORF">FIV01_05220</name>
</gene>
<name>A0A5P9CIF6_9VIBR</name>
<evidence type="ECO:0000256" key="1">
    <source>
        <dbReference type="SAM" id="MobiDB-lite"/>
    </source>
</evidence>
<evidence type="ECO:0000313" key="2">
    <source>
        <dbReference type="EMBL" id="QFT25821.1"/>
    </source>
</evidence>
<dbReference type="SUPFAM" id="SSF56399">
    <property type="entry name" value="ADP-ribosylation"/>
    <property type="match status" value="1"/>
</dbReference>
<proteinExistence type="predicted"/>
<reference evidence="2 3" key="1">
    <citation type="submission" date="2019-10" db="EMBL/GenBank/DDBJ databases">
        <title>Complete genome sequence of Vibrio sp. strain THAF100, isolated from non-filtered water from the water column of tank 6 of a marine aquarium containing stony-coral fragments. Water maintained at 26 degree C.</title>
        <authorList>
            <person name="Ruckert C."/>
            <person name="Franco A."/>
            <person name="Kalinowski J."/>
            <person name="Glaeser S."/>
        </authorList>
    </citation>
    <scope>NUCLEOTIDE SEQUENCE [LARGE SCALE GENOMIC DNA]</scope>
    <source>
        <strain evidence="2 3">THAF100</strain>
    </source>
</reference>
<dbReference type="Gene3D" id="3.90.175.10">
    <property type="entry name" value="Diphtheria Toxin, domain 1"/>
    <property type="match status" value="1"/>
</dbReference>